<feature type="signal peptide" evidence="1">
    <location>
        <begin position="1"/>
        <end position="20"/>
    </location>
</feature>
<dbReference type="RefSeq" id="WP_253898412.1">
    <property type="nucleotide sequence ID" value="NZ_CALSBS010000015.1"/>
</dbReference>
<dbReference type="Proteomes" id="UP001152651">
    <property type="component" value="Unassembled WGS sequence"/>
</dbReference>
<feature type="chain" id="PRO_5046062540" description="Type 1 fimbrial protein" evidence="1">
    <location>
        <begin position="21"/>
        <end position="98"/>
    </location>
</feature>
<reference evidence="2" key="1">
    <citation type="submission" date="2022-05" db="EMBL/GenBank/DDBJ databases">
        <authorList>
            <person name="Blom J."/>
        </authorList>
    </citation>
    <scope>NUCLEOTIDE SEQUENCE</scope>
    <source>
        <strain evidence="2">Type strain: CPO20170097</strain>
    </source>
</reference>
<dbReference type="EMBL" id="CALSBS010000015">
    <property type="protein sequence ID" value="CAH6660622.1"/>
    <property type="molecule type" value="Genomic_DNA"/>
</dbReference>
<dbReference type="PROSITE" id="PS51257">
    <property type="entry name" value="PROKAR_LIPOPROTEIN"/>
    <property type="match status" value="1"/>
</dbReference>
<name>A0ABN8TGN5_9ENTR</name>
<protein>
    <recommendedName>
        <fullName evidence="4">Type 1 fimbrial protein</fullName>
    </recommendedName>
</protein>
<keyword evidence="3" id="KW-1185">Reference proteome</keyword>
<comment type="caution">
    <text evidence="2">The sequence shown here is derived from an EMBL/GenBank/DDBJ whole genome shotgun (WGS) entry which is preliminary data.</text>
</comment>
<evidence type="ECO:0008006" key="4">
    <source>
        <dbReference type="Google" id="ProtNLM"/>
    </source>
</evidence>
<sequence length="98" mass="11033">MKRTLQYGLMAALFACPVLANANSGIIHFRGSIVEEACRVNPERDVVQVSCFRDGKQQRETQSLRQGAQFALMQHLATAQVYNVADNPHLQVLQITYR</sequence>
<accession>A0ABN8TGN5</accession>
<gene>
    <name evidence="2" type="ORF">FBBNIHIM_16020</name>
</gene>
<evidence type="ECO:0000313" key="2">
    <source>
        <dbReference type="EMBL" id="CAH6660622.1"/>
    </source>
</evidence>
<organism evidence="2 3">
    <name type="scientific">Pseudocitrobacter vendiensis</name>
    <dbReference type="NCBI Taxonomy" id="2488306"/>
    <lineage>
        <taxon>Bacteria</taxon>
        <taxon>Pseudomonadati</taxon>
        <taxon>Pseudomonadota</taxon>
        <taxon>Gammaproteobacteria</taxon>
        <taxon>Enterobacterales</taxon>
        <taxon>Enterobacteriaceae</taxon>
        <taxon>Pseudocitrobacter</taxon>
    </lineage>
</organism>
<evidence type="ECO:0000313" key="3">
    <source>
        <dbReference type="Proteomes" id="UP001152651"/>
    </source>
</evidence>
<evidence type="ECO:0000256" key="1">
    <source>
        <dbReference type="SAM" id="SignalP"/>
    </source>
</evidence>
<keyword evidence="1" id="KW-0732">Signal</keyword>
<proteinExistence type="predicted"/>